<keyword evidence="1" id="KW-0812">Transmembrane</keyword>
<evidence type="ECO:0008006" key="4">
    <source>
        <dbReference type="Google" id="ProtNLM"/>
    </source>
</evidence>
<gene>
    <name evidence="2" type="ORF">SAMN04515666_110189</name>
</gene>
<keyword evidence="1" id="KW-0472">Membrane</keyword>
<protein>
    <recommendedName>
        <fullName evidence="4">VanZ like family protein</fullName>
    </recommendedName>
</protein>
<organism evidence="2 3">
    <name type="scientific">Bosea lupini</name>
    <dbReference type="NCBI Taxonomy" id="1036779"/>
    <lineage>
        <taxon>Bacteria</taxon>
        <taxon>Pseudomonadati</taxon>
        <taxon>Pseudomonadota</taxon>
        <taxon>Alphaproteobacteria</taxon>
        <taxon>Hyphomicrobiales</taxon>
        <taxon>Boseaceae</taxon>
        <taxon>Bosea</taxon>
    </lineage>
</organism>
<evidence type="ECO:0000256" key="1">
    <source>
        <dbReference type="SAM" id="Phobius"/>
    </source>
</evidence>
<dbReference type="AlphaFoldDB" id="A0A1H7XVE4"/>
<evidence type="ECO:0000313" key="2">
    <source>
        <dbReference type="EMBL" id="SEM37613.1"/>
    </source>
</evidence>
<name>A0A1H7XVE4_9HYPH</name>
<feature type="transmembrane region" description="Helical" evidence="1">
    <location>
        <begin position="12"/>
        <end position="33"/>
    </location>
</feature>
<keyword evidence="1" id="KW-1133">Transmembrane helix</keyword>
<proteinExistence type="predicted"/>
<dbReference type="EMBL" id="FOAN01000010">
    <property type="protein sequence ID" value="SEM37613.1"/>
    <property type="molecule type" value="Genomic_DNA"/>
</dbReference>
<accession>A0A1H7XVE4</accession>
<feature type="transmembrane region" description="Helical" evidence="1">
    <location>
        <begin position="45"/>
        <end position="62"/>
    </location>
</feature>
<evidence type="ECO:0000313" key="3">
    <source>
        <dbReference type="Proteomes" id="UP000199664"/>
    </source>
</evidence>
<sequence>MRFFGDERSMRRWAALIGWGAVALVVFATLSPIGARPHLAHMGPQLERFIAYLVAAAALAIAYPARKGAILLCIVAGAAGLEIAQHFEASRHARGLDALVKIMGGVSGLAVVSLCERLWSKRAALALARRPN</sequence>
<dbReference type="Proteomes" id="UP000199664">
    <property type="component" value="Unassembled WGS sequence"/>
</dbReference>
<keyword evidence="3" id="KW-1185">Reference proteome</keyword>
<reference evidence="3" key="1">
    <citation type="submission" date="2016-10" db="EMBL/GenBank/DDBJ databases">
        <authorList>
            <person name="Varghese N."/>
            <person name="Submissions S."/>
        </authorList>
    </citation>
    <scope>NUCLEOTIDE SEQUENCE [LARGE SCALE GENOMIC DNA]</scope>
    <source>
        <strain evidence="3">LMG 26383,CCUG 61248,R- 45681</strain>
    </source>
</reference>